<dbReference type="Proteomes" id="UP000030700">
    <property type="component" value="Unassembled WGS sequence"/>
</dbReference>
<dbReference type="CDD" id="cd06267">
    <property type="entry name" value="PBP1_LacI_sugar_binding-like"/>
    <property type="match status" value="1"/>
</dbReference>
<evidence type="ECO:0000313" key="6">
    <source>
        <dbReference type="EMBL" id="GAK53707.1"/>
    </source>
</evidence>
<feature type="domain" description="HTH lacI-type" evidence="5">
    <location>
        <begin position="6"/>
        <end position="61"/>
    </location>
</feature>
<reference evidence="6" key="1">
    <citation type="journal article" date="2015" name="PeerJ">
        <title>First genomic representation of candidate bacterial phylum KSB3 points to enhanced environmental sensing as a trigger of wastewater bulking.</title>
        <authorList>
            <person name="Sekiguchi Y."/>
            <person name="Ohashi A."/>
            <person name="Parks D.H."/>
            <person name="Yamauchi T."/>
            <person name="Tyson G.W."/>
            <person name="Hugenholtz P."/>
        </authorList>
    </citation>
    <scope>NUCLEOTIDE SEQUENCE [LARGE SCALE GENOMIC DNA]</scope>
</reference>
<keyword evidence="3" id="KW-0238">DNA-binding</keyword>
<dbReference type="Pfam" id="PF13377">
    <property type="entry name" value="Peripla_BP_3"/>
    <property type="match status" value="1"/>
</dbReference>
<evidence type="ECO:0000256" key="3">
    <source>
        <dbReference type="ARBA" id="ARBA00023125"/>
    </source>
</evidence>
<evidence type="ECO:0000256" key="1">
    <source>
        <dbReference type="ARBA" id="ARBA00022491"/>
    </source>
</evidence>
<proteinExistence type="predicted"/>
<dbReference type="SUPFAM" id="SSF53822">
    <property type="entry name" value="Periplasmic binding protein-like I"/>
    <property type="match status" value="1"/>
</dbReference>
<dbReference type="HOGENOM" id="CLU_037628_6_1_0"/>
<dbReference type="Pfam" id="PF00356">
    <property type="entry name" value="LacI"/>
    <property type="match status" value="1"/>
</dbReference>
<evidence type="ECO:0000256" key="2">
    <source>
        <dbReference type="ARBA" id="ARBA00023015"/>
    </source>
</evidence>
<accession>A0A081BQM6</accession>
<dbReference type="CDD" id="cd01392">
    <property type="entry name" value="HTH_LacI"/>
    <property type="match status" value="1"/>
</dbReference>
<dbReference type="GO" id="GO:0003700">
    <property type="term" value="F:DNA-binding transcription factor activity"/>
    <property type="evidence" value="ECO:0007669"/>
    <property type="project" value="TreeGrafter"/>
</dbReference>
<dbReference type="SMART" id="SM00354">
    <property type="entry name" value="HTH_LACI"/>
    <property type="match status" value="1"/>
</dbReference>
<dbReference type="InterPro" id="IPR028082">
    <property type="entry name" value="Peripla_BP_I"/>
</dbReference>
<dbReference type="Gene3D" id="1.10.260.40">
    <property type="entry name" value="lambda repressor-like DNA-binding domains"/>
    <property type="match status" value="1"/>
</dbReference>
<name>A0A081BQM6_9BACT</name>
<dbReference type="PROSITE" id="PS50932">
    <property type="entry name" value="HTH_LACI_2"/>
    <property type="match status" value="1"/>
</dbReference>
<evidence type="ECO:0000259" key="5">
    <source>
        <dbReference type="PROSITE" id="PS50932"/>
    </source>
</evidence>
<dbReference type="STRING" id="1499966.U14_04978"/>
<protein>
    <submittedName>
        <fullName evidence="6">Transcriptional regulator, LacI family</fullName>
    </submittedName>
</protein>
<evidence type="ECO:0000313" key="7">
    <source>
        <dbReference type="Proteomes" id="UP000030700"/>
    </source>
</evidence>
<dbReference type="SUPFAM" id="SSF47413">
    <property type="entry name" value="lambda repressor-like DNA-binding domains"/>
    <property type="match status" value="1"/>
</dbReference>
<evidence type="ECO:0000256" key="4">
    <source>
        <dbReference type="ARBA" id="ARBA00023163"/>
    </source>
</evidence>
<keyword evidence="4" id="KW-0804">Transcription</keyword>
<organism evidence="6">
    <name type="scientific">Candidatus Moduliflexus flocculans</name>
    <dbReference type="NCBI Taxonomy" id="1499966"/>
    <lineage>
        <taxon>Bacteria</taxon>
        <taxon>Candidatus Moduliflexota</taxon>
        <taxon>Candidatus Moduliflexia</taxon>
        <taxon>Candidatus Moduliflexales</taxon>
        <taxon>Candidatus Moduliflexaceae</taxon>
    </lineage>
</organism>
<dbReference type="InterPro" id="IPR010982">
    <property type="entry name" value="Lambda_DNA-bd_dom_sf"/>
</dbReference>
<dbReference type="PANTHER" id="PTHR30146">
    <property type="entry name" value="LACI-RELATED TRANSCRIPTIONAL REPRESSOR"/>
    <property type="match status" value="1"/>
</dbReference>
<dbReference type="PANTHER" id="PTHR30146:SF148">
    <property type="entry name" value="HTH-TYPE TRANSCRIPTIONAL REPRESSOR PURR-RELATED"/>
    <property type="match status" value="1"/>
</dbReference>
<dbReference type="EMBL" id="DF820460">
    <property type="protein sequence ID" value="GAK53707.1"/>
    <property type="molecule type" value="Genomic_DNA"/>
</dbReference>
<dbReference type="AlphaFoldDB" id="A0A081BQM6"/>
<dbReference type="Gene3D" id="3.40.50.2300">
    <property type="match status" value="2"/>
</dbReference>
<dbReference type="InterPro" id="IPR000843">
    <property type="entry name" value="HTH_LacI"/>
</dbReference>
<keyword evidence="2" id="KW-0805">Transcription regulation</keyword>
<dbReference type="InterPro" id="IPR046335">
    <property type="entry name" value="LacI/GalR-like_sensor"/>
</dbReference>
<keyword evidence="1" id="KW-0678">Repressor</keyword>
<gene>
    <name evidence="6" type="ORF">U14_04978</name>
</gene>
<dbReference type="GO" id="GO:0000976">
    <property type="term" value="F:transcription cis-regulatory region binding"/>
    <property type="evidence" value="ECO:0007669"/>
    <property type="project" value="TreeGrafter"/>
</dbReference>
<keyword evidence="7" id="KW-1185">Reference proteome</keyword>
<sequence length="350" mass="38799">MKRESITQKDIAELAGVSSTVVSYVINEGPRPVAEETKRRVMNAIKELGYRPNKYAQRLRAKSTKALRQLGIILGGGSEILRRPYYGDIISGIYEEAYRQGQHIRFVHFFDELHDPLLLNSHVHQEEISAIIFFPLYSALKDPKNHALFMRIVERIPIMVCLEKAVADLPAVIFDRVGAARTAVEHLISLGHRRIGFIGGKGERIVGYRQALSEHDVPYDEAIIIHPGPKNSPGEGYEAALQLLALDEPPTAVFAVCDEVAIGAIGAFTDRGVAVPQQMAIASIDDLDLAAIVRPALTTVHVPRREMGIQALRMIAMQEAYPDSPPSSNVLRTELIIRDSCGAKLRERRS</sequence>